<proteinExistence type="predicted"/>
<feature type="compositionally biased region" description="Low complexity" evidence="1">
    <location>
        <begin position="65"/>
        <end position="91"/>
    </location>
</feature>
<feature type="compositionally biased region" description="Basic and acidic residues" evidence="1">
    <location>
        <begin position="209"/>
        <end position="219"/>
    </location>
</feature>
<sequence length="233" mass="26036">MQAKRASRSQPPSPASNNRKRMIKLHEPWGKEVKGRSSMSRRYRMNIPPSLRGRGHDAQCGWRSPHTGTPRPATPPTTTGTPLPGTESPGTLQGQLTTPSMELEAGLRTGTTVAPSRVLMKPRKRHTPWKPYEVPGSLRGKLLTPFREEIKANLKSYASGLEQALRAEFEVLRSEIGTSMEALEGRLSAFETQANTQLEALEAKLALFDPRDLPSEQRKPPRRPQHPQWRLLA</sequence>
<dbReference type="AlphaFoldDB" id="A0A179UND1"/>
<protein>
    <submittedName>
        <fullName evidence="2">Uncharacterized protein</fullName>
    </submittedName>
</protein>
<dbReference type="Proteomes" id="UP000002038">
    <property type="component" value="Unassembled WGS sequence"/>
</dbReference>
<dbReference type="Gene3D" id="1.20.120.20">
    <property type="entry name" value="Apolipoprotein"/>
    <property type="match status" value="1"/>
</dbReference>
<gene>
    <name evidence="2" type="ORF">BDBG_05253</name>
</gene>
<dbReference type="EMBL" id="GG657457">
    <property type="protein sequence ID" value="OAT09484.1"/>
    <property type="molecule type" value="Genomic_DNA"/>
</dbReference>
<feature type="region of interest" description="Disordered" evidence="1">
    <location>
        <begin position="209"/>
        <end position="233"/>
    </location>
</feature>
<dbReference type="VEuPathDB" id="FungiDB:BDBG_05253"/>
<feature type="compositionally biased region" description="Basic and acidic residues" evidence="1">
    <location>
        <begin position="24"/>
        <end position="35"/>
    </location>
</feature>
<organism evidence="2 3">
    <name type="scientific">Blastomyces gilchristii (strain SLH14081)</name>
    <name type="common">Blastomyces dermatitidis</name>
    <dbReference type="NCBI Taxonomy" id="559298"/>
    <lineage>
        <taxon>Eukaryota</taxon>
        <taxon>Fungi</taxon>
        <taxon>Dikarya</taxon>
        <taxon>Ascomycota</taxon>
        <taxon>Pezizomycotina</taxon>
        <taxon>Eurotiomycetes</taxon>
        <taxon>Eurotiomycetidae</taxon>
        <taxon>Onygenales</taxon>
        <taxon>Ajellomycetaceae</taxon>
        <taxon>Blastomyces</taxon>
    </lineage>
</organism>
<evidence type="ECO:0000256" key="1">
    <source>
        <dbReference type="SAM" id="MobiDB-lite"/>
    </source>
</evidence>
<dbReference type="OrthoDB" id="10521277at2759"/>
<dbReference type="STRING" id="559298.A0A179UND1"/>
<evidence type="ECO:0000313" key="3">
    <source>
        <dbReference type="Proteomes" id="UP000002038"/>
    </source>
</evidence>
<dbReference type="GeneID" id="8504211"/>
<keyword evidence="3" id="KW-1185">Reference proteome</keyword>
<name>A0A179UND1_BLAGS</name>
<feature type="region of interest" description="Disordered" evidence="1">
    <location>
        <begin position="1"/>
        <end position="98"/>
    </location>
</feature>
<dbReference type="RefSeq" id="XP_002624484.1">
    <property type="nucleotide sequence ID" value="XM_002624438.1"/>
</dbReference>
<dbReference type="KEGG" id="bgh:BDBG_05253"/>
<accession>A0A179UND1</accession>
<evidence type="ECO:0000313" key="2">
    <source>
        <dbReference type="EMBL" id="OAT09484.1"/>
    </source>
</evidence>
<reference evidence="3" key="1">
    <citation type="journal article" date="2015" name="PLoS Genet.">
        <title>The dynamic genome and transcriptome of the human fungal pathogen Blastomyces and close relative Emmonsia.</title>
        <authorList>
            <person name="Munoz J.F."/>
            <person name="Gauthier G.M."/>
            <person name="Desjardins C.A."/>
            <person name="Gallo J.E."/>
            <person name="Holder J."/>
            <person name="Sullivan T.D."/>
            <person name="Marty A.J."/>
            <person name="Carmen J.C."/>
            <person name="Chen Z."/>
            <person name="Ding L."/>
            <person name="Gujja S."/>
            <person name="Magrini V."/>
            <person name="Misas E."/>
            <person name="Mitreva M."/>
            <person name="Priest M."/>
            <person name="Saif S."/>
            <person name="Whiston E.A."/>
            <person name="Young S."/>
            <person name="Zeng Q."/>
            <person name="Goldman W.E."/>
            <person name="Mardis E.R."/>
            <person name="Taylor J.W."/>
            <person name="McEwen J.G."/>
            <person name="Clay O.K."/>
            <person name="Klein B.S."/>
            <person name="Cuomo C.A."/>
        </authorList>
    </citation>
    <scope>NUCLEOTIDE SEQUENCE [LARGE SCALE GENOMIC DNA]</scope>
    <source>
        <strain evidence="3">SLH14081</strain>
    </source>
</reference>